<dbReference type="EMBL" id="CP018171">
    <property type="protein sequence ID" value="APH69954.1"/>
    <property type="molecule type" value="Genomic_DNA"/>
</dbReference>
<dbReference type="KEGG" id="meso:BSQ44_00110"/>
<name>A0A1L3SKL0_9HYPH</name>
<organism evidence="2 3">
    <name type="scientific">Aquibium oceanicum</name>
    <dbReference type="NCBI Taxonomy" id="1670800"/>
    <lineage>
        <taxon>Bacteria</taxon>
        <taxon>Pseudomonadati</taxon>
        <taxon>Pseudomonadota</taxon>
        <taxon>Alphaproteobacteria</taxon>
        <taxon>Hyphomicrobiales</taxon>
        <taxon>Phyllobacteriaceae</taxon>
        <taxon>Aquibium</taxon>
    </lineage>
</organism>
<dbReference type="AlphaFoldDB" id="A0A1L3SKL0"/>
<dbReference type="STRING" id="1670800.BSQ44_00110"/>
<dbReference type="OrthoDB" id="7869382at2"/>
<feature type="transmembrane region" description="Helical" evidence="1">
    <location>
        <begin position="28"/>
        <end position="49"/>
    </location>
</feature>
<sequence>MVNPNMDDAEEKPLDPAAERVRRKLVRFVAVNLGILFVAVMAVLGAVVYKSGLIGGNGGEASVAGAPVGSGAILESGEIPLPPGARLVSQALSGNRLSLHVETAEGQGAIFLYDLGEGRMLGSFVIVE</sequence>
<dbReference type="Proteomes" id="UP000182840">
    <property type="component" value="Chromosome"/>
</dbReference>
<reference evidence="3" key="1">
    <citation type="submission" date="2016-11" db="EMBL/GenBank/DDBJ databases">
        <title>Mesorhizobium oceanicum sp. nov., isolated from deep seawater in South China Sea.</title>
        <authorList>
            <person name="Fu G.-Y."/>
        </authorList>
    </citation>
    <scope>NUCLEOTIDE SEQUENCE [LARGE SCALE GENOMIC DNA]</scope>
    <source>
        <strain evidence="3">B7</strain>
    </source>
</reference>
<evidence type="ECO:0000313" key="3">
    <source>
        <dbReference type="Proteomes" id="UP000182840"/>
    </source>
</evidence>
<keyword evidence="1" id="KW-0472">Membrane</keyword>
<protein>
    <submittedName>
        <fullName evidence="2">Fimbrial protein</fullName>
    </submittedName>
</protein>
<proteinExistence type="predicted"/>
<evidence type="ECO:0000313" key="2">
    <source>
        <dbReference type="EMBL" id="APH69954.1"/>
    </source>
</evidence>
<gene>
    <name evidence="2" type="ORF">BSQ44_00110</name>
</gene>
<keyword evidence="3" id="KW-1185">Reference proteome</keyword>
<evidence type="ECO:0000256" key="1">
    <source>
        <dbReference type="SAM" id="Phobius"/>
    </source>
</evidence>
<accession>A0A1L3SKL0</accession>
<dbReference type="RefSeq" id="WP_072601367.1">
    <property type="nucleotide sequence ID" value="NZ_CP018171.1"/>
</dbReference>
<keyword evidence="1" id="KW-1133">Transmembrane helix</keyword>
<keyword evidence="1" id="KW-0812">Transmembrane</keyword>